<evidence type="ECO:0000259" key="2">
    <source>
        <dbReference type="Pfam" id="PF25597"/>
    </source>
</evidence>
<dbReference type="PANTHER" id="PTHR11439:SF496">
    <property type="entry name" value="RNA-DIRECTED DNA POLYMERASE"/>
    <property type="match status" value="1"/>
</dbReference>
<reference evidence="3" key="1">
    <citation type="journal article" date="2019" name="Sci. Rep.">
        <title>Draft genome of Tanacetum cinerariifolium, the natural source of mosquito coil.</title>
        <authorList>
            <person name="Yamashiro T."/>
            <person name="Shiraishi A."/>
            <person name="Satake H."/>
            <person name="Nakayama K."/>
        </authorList>
    </citation>
    <scope>NUCLEOTIDE SEQUENCE</scope>
</reference>
<sequence>MNMSLANKAYFEAEKETIHLILTGIEDEIYSTVDAFQTVYEMWEAIKRLQQGKEIAKPVTPPSKTAFEEDSDPEQAQRDKDMQKILALIAKYFKKIYKPTNNNLKTSSNSRNKNVDMTLRYKNDNQFGQFRNPRMINVARARGNVGLEAHCSYMAKIQEVPTVDSCTDSEPLEQVQNNTRYNVFSNDLQHSKQSESISNTCLVETDDSNVVPDSPDMCDDDIQNDQNDIESDDERVALANLIANLKLDMAATVQNTNNTIIRSILQQEKLTAPNFMFQKLRIVLASEGKLVHLEQPLAPLPYPILSQATRDAYDSNDMIQELKTMFEEQAKQLLFEIVKAFYACKQEEGQSVSSYLLKIKSCLDTLERLGYAMPKELGGYALETTARILNMVPTKKGCEALVKRDTPDKLDSKSIKCIFVGYPKETMGFYFYYPLKKKIFVSQNAEFFKNSFMGQDVSGSHGLLEMREAAYILGIKIIHDRSKPLISLSQSGYLEKTLKKFRIENFKKGYTLIMENHDYIKSQGAKTTTKTVVKTILKYFRNTKDMVLVYGAKPKDEIKVSCYADASFQTNKDDIKSQMVYVFVLNGGAVDWKSAKQSTTAMSSIEAKYIVIAKASIEAFWIKKFIDGIGDVMPSNKRPMEMLYDNEPALAIANDPKILKGSRHFQRKYHYIHEIAFLDNMPTASLSKAIASVSGGAEAAVPPKTTAKKIARRNELKAKSTLLLAIPNENLLNLEQYTLIMRNKSDLDTLRMDDLYNNLKLYEAKIKGQLRSTLNSQNVAFVSSDNTRITNEAVNTTHNIFVVNLEQIDADDLEEMDLKWQVDMLNIRVKRFIKKIRKNLNFNGKETVSFDKTNVECYNCHRRCHFARECRAPRSLRNRNRDNTKRVVRVETPANALVVSDAIGYDWSYQAEEGPIDFAQLTFSSLGSSGSDTEVNTCSKECVKSYQTLQKQYDQQHEILNKDNLEIIAYQLGLESLEYRIIVHQKNEAVFEEDVAFLKYDVKVRDNSITKLKNNQLSSKDETGLGYDSQLNERDLSNKSDVFESASDSSVNGSKEDNNQANDRYKACEGYHAVPPPYTGNFIPPRPDLSFAGLDDSVFKSAISKIVTSVNETKTCTSKTNPHAHTFLDHNSMHQSCRSCVVGLSAIIMSLILSLKCDSVLQNKVFAVALAVFKPEHLKVDKARKESYKSPTRSLFDVGSNRISIFTVNTYVSLRYSGNTMRIMRRTLDINLAFHSV</sequence>
<evidence type="ECO:0000256" key="1">
    <source>
        <dbReference type="SAM" id="MobiDB-lite"/>
    </source>
</evidence>
<dbReference type="EMBL" id="BKCJ010001295">
    <property type="protein sequence ID" value="GEU40384.1"/>
    <property type="molecule type" value="Genomic_DNA"/>
</dbReference>
<accession>A0A6L2JXM8</accession>
<feature type="region of interest" description="Disordered" evidence="1">
    <location>
        <begin position="54"/>
        <end position="79"/>
    </location>
</feature>
<feature type="domain" description="Retroviral polymerase SH3-like" evidence="2">
    <location>
        <begin position="398"/>
        <end position="452"/>
    </location>
</feature>
<proteinExistence type="predicted"/>
<evidence type="ECO:0000313" key="3">
    <source>
        <dbReference type="EMBL" id="GEU40384.1"/>
    </source>
</evidence>
<dbReference type="CDD" id="cd09272">
    <property type="entry name" value="RNase_HI_RT_Ty1"/>
    <property type="match status" value="1"/>
</dbReference>
<comment type="caution">
    <text evidence="3">The sequence shown here is derived from an EMBL/GenBank/DDBJ whole genome shotgun (WGS) entry which is preliminary data.</text>
</comment>
<dbReference type="Pfam" id="PF25597">
    <property type="entry name" value="SH3_retrovirus"/>
    <property type="match status" value="1"/>
</dbReference>
<name>A0A6L2JXM8_TANCI</name>
<organism evidence="3">
    <name type="scientific">Tanacetum cinerariifolium</name>
    <name type="common">Dalmatian daisy</name>
    <name type="synonym">Chrysanthemum cinerariifolium</name>
    <dbReference type="NCBI Taxonomy" id="118510"/>
    <lineage>
        <taxon>Eukaryota</taxon>
        <taxon>Viridiplantae</taxon>
        <taxon>Streptophyta</taxon>
        <taxon>Embryophyta</taxon>
        <taxon>Tracheophyta</taxon>
        <taxon>Spermatophyta</taxon>
        <taxon>Magnoliopsida</taxon>
        <taxon>eudicotyledons</taxon>
        <taxon>Gunneridae</taxon>
        <taxon>Pentapetalae</taxon>
        <taxon>asterids</taxon>
        <taxon>campanulids</taxon>
        <taxon>Asterales</taxon>
        <taxon>Asteraceae</taxon>
        <taxon>Asteroideae</taxon>
        <taxon>Anthemideae</taxon>
        <taxon>Anthemidinae</taxon>
        <taxon>Tanacetum</taxon>
    </lineage>
</organism>
<feature type="region of interest" description="Disordered" evidence="1">
    <location>
        <begin position="1042"/>
        <end position="1061"/>
    </location>
</feature>
<dbReference type="PANTHER" id="PTHR11439">
    <property type="entry name" value="GAG-POL-RELATED RETROTRANSPOSON"/>
    <property type="match status" value="1"/>
</dbReference>
<gene>
    <name evidence="3" type="ORF">Tci_012362</name>
</gene>
<dbReference type="AlphaFoldDB" id="A0A6L2JXM8"/>
<dbReference type="Gene3D" id="4.10.60.10">
    <property type="entry name" value="Zinc finger, CCHC-type"/>
    <property type="match status" value="1"/>
</dbReference>
<dbReference type="InterPro" id="IPR057670">
    <property type="entry name" value="SH3_retrovirus"/>
</dbReference>
<protein>
    <recommendedName>
        <fullName evidence="2">Retroviral polymerase SH3-like domain-containing protein</fullName>
    </recommendedName>
</protein>